<feature type="compositionally biased region" description="Low complexity" evidence="1">
    <location>
        <begin position="37"/>
        <end position="53"/>
    </location>
</feature>
<dbReference type="InterPro" id="IPR011051">
    <property type="entry name" value="RmlC_Cupin_sf"/>
</dbReference>
<proteinExistence type="predicted"/>
<dbReference type="Gene3D" id="2.60.120.10">
    <property type="entry name" value="Jelly Rolls"/>
    <property type="match status" value="1"/>
</dbReference>
<protein>
    <recommendedName>
        <fullName evidence="4">Cupin 2 conserved barrel domain-containing protein</fullName>
    </recommendedName>
</protein>
<evidence type="ECO:0000256" key="1">
    <source>
        <dbReference type="SAM" id="MobiDB-lite"/>
    </source>
</evidence>
<feature type="region of interest" description="Disordered" evidence="1">
    <location>
        <begin position="32"/>
        <end position="53"/>
    </location>
</feature>
<accession>A0ABR1NMS0</accession>
<evidence type="ECO:0008006" key="4">
    <source>
        <dbReference type="Google" id="ProtNLM"/>
    </source>
</evidence>
<dbReference type="InterPro" id="IPR014710">
    <property type="entry name" value="RmlC-like_jellyroll"/>
</dbReference>
<dbReference type="InterPro" id="IPR047142">
    <property type="entry name" value="OryJ/VirC-like"/>
</dbReference>
<sequence length="270" mass="30011">MIFRDAVLKYDEEYLNNEYLNNEYLNMATSTKPNDEATASTSNPNSKSSSDDPLMFLRGAGYISHGFPAPGLRRTVRHITGHNDEGKSVFLSTDCGDHHRMIGDQQALGNILYSTTETPVDMNKDKDLQHAKEHEVSIFPAPKPSCHQVTSTANTTKPPLHYHNGTVLRMIDFAPGLVSPMHRSVSIDYGIVVEGEFELLLDSGEVRIMRQGDVSINRGGAHTWRNITGNGTMPGRMIYVLVDSKPVVTAKGEELGEFLAELAPYYEKRQ</sequence>
<reference evidence="2 3" key="1">
    <citation type="submission" date="2024-02" db="EMBL/GenBank/DDBJ databases">
        <title>De novo assembly and annotation of 12 fungi associated with fruit tree decline syndrome in Ontario, Canada.</title>
        <authorList>
            <person name="Sulman M."/>
            <person name="Ellouze W."/>
            <person name="Ilyukhin E."/>
        </authorList>
    </citation>
    <scope>NUCLEOTIDE SEQUENCE [LARGE SCALE GENOMIC DNA]</scope>
    <source>
        <strain evidence="2 3">M169</strain>
    </source>
</reference>
<evidence type="ECO:0000313" key="2">
    <source>
        <dbReference type="EMBL" id="KAK7707674.1"/>
    </source>
</evidence>
<organism evidence="2 3">
    <name type="scientific">Diaporthe eres</name>
    <name type="common">Phomopsis oblonga</name>
    <dbReference type="NCBI Taxonomy" id="83184"/>
    <lineage>
        <taxon>Eukaryota</taxon>
        <taxon>Fungi</taxon>
        <taxon>Dikarya</taxon>
        <taxon>Ascomycota</taxon>
        <taxon>Pezizomycotina</taxon>
        <taxon>Sordariomycetes</taxon>
        <taxon>Sordariomycetidae</taxon>
        <taxon>Diaporthales</taxon>
        <taxon>Diaporthaceae</taxon>
        <taxon>Diaporthe</taxon>
        <taxon>Diaporthe eres species complex</taxon>
    </lineage>
</organism>
<comment type="caution">
    <text evidence="2">The sequence shown here is derived from an EMBL/GenBank/DDBJ whole genome shotgun (WGS) entry which is preliminary data.</text>
</comment>
<dbReference type="Proteomes" id="UP001430848">
    <property type="component" value="Unassembled WGS sequence"/>
</dbReference>
<dbReference type="EMBL" id="JAKNSF020000199">
    <property type="protein sequence ID" value="KAK7707674.1"/>
    <property type="molecule type" value="Genomic_DNA"/>
</dbReference>
<evidence type="ECO:0000313" key="3">
    <source>
        <dbReference type="Proteomes" id="UP001430848"/>
    </source>
</evidence>
<gene>
    <name evidence="2" type="ORF">SLS63_013702</name>
</gene>
<keyword evidence="3" id="KW-1185">Reference proteome</keyword>
<dbReference type="CDD" id="cd02231">
    <property type="entry name" value="cupin_BLL6423-like"/>
    <property type="match status" value="1"/>
</dbReference>
<dbReference type="PANTHER" id="PTHR36156">
    <property type="entry name" value="SLR2101 PROTEIN"/>
    <property type="match status" value="1"/>
</dbReference>
<dbReference type="SUPFAM" id="SSF51182">
    <property type="entry name" value="RmlC-like cupins"/>
    <property type="match status" value="1"/>
</dbReference>
<dbReference type="PANTHER" id="PTHR36156:SF2">
    <property type="entry name" value="CUPIN TYPE-2 DOMAIN-CONTAINING PROTEIN"/>
    <property type="match status" value="1"/>
</dbReference>
<name>A0ABR1NMS0_DIAER</name>